<evidence type="ECO:0000313" key="3">
    <source>
        <dbReference type="Proteomes" id="UP001189429"/>
    </source>
</evidence>
<name>A0ABN9VU15_9DINO</name>
<dbReference type="Proteomes" id="UP001189429">
    <property type="component" value="Unassembled WGS sequence"/>
</dbReference>
<feature type="region of interest" description="Disordered" evidence="1">
    <location>
        <begin position="20"/>
        <end position="57"/>
    </location>
</feature>
<dbReference type="EMBL" id="CAUYUJ010017523">
    <property type="protein sequence ID" value="CAK0875520.1"/>
    <property type="molecule type" value="Genomic_DNA"/>
</dbReference>
<gene>
    <name evidence="2" type="ORF">PCOR1329_LOCUS60169</name>
</gene>
<evidence type="ECO:0000256" key="1">
    <source>
        <dbReference type="SAM" id="MobiDB-lite"/>
    </source>
</evidence>
<reference evidence="2" key="1">
    <citation type="submission" date="2023-10" db="EMBL/GenBank/DDBJ databases">
        <authorList>
            <person name="Chen Y."/>
            <person name="Shah S."/>
            <person name="Dougan E. K."/>
            <person name="Thang M."/>
            <person name="Chan C."/>
        </authorList>
    </citation>
    <scope>NUCLEOTIDE SEQUENCE [LARGE SCALE GENOMIC DNA]</scope>
</reference>
<evidence type="ECO:0000313" key="2">
    <source>
        <dbReference type="EMBL" id="CAK0875520.1"/>
    </source>
</evidence>
<proteinExistence type="predicted"/>
<sequence>MVRAKFFVGLANRVKLTFARRKGRLPPGDHAPHPSPSSSSCSSFTSFSFSSSSSSSSLLVFSPYLRKGNGECPTDQRSVVLVRVCLREAGPTKPQPHRVPS</sequence>
<protein>
    <submittedName>
        <fullName evidence="2">Uncharacterized protein</fullName>
    </submittedName>
</protein>
<feature type="compositionally biased region" description="Low complexity" evidence="1">
    <location>
        <begin position="36"/>
        <end position="57"/>
    </location>
</feature>
<accession>A0ABN9VU15</accession>
<comment type="caution">
    <text evidence="2">The sequence shown here is derived from an EMBL/GenBank/DDBJ whole genome shotgun (WGS) entry which is preliminary data.</text>
</comment>
<keyword evidence="3" id="KW-1185">Reference proteome</keyword>
<organism evidence="2 3">
    <name type="scientific">Prorocentrum cordatum</name>
    <dbReference type="NCBI Taxonomy" id="2364126"/>
    <lineage>
        <taxon>Eukaryota</taxon>
        <taxon>Sar</taxon>
        <taxon>Alveolata</taxon>
        <taxon>Dinophyceae</taxon>
        <taxon>Prorocentrales</taxon>
        <taxon>Prorocentraceae</taxon>
        <taxon>Prorocentrum</taxon>
    </lineage>
</organism>